<evidence type="ECO:0000313" key="8">
    <source>
        <dbReference type="EMBL" id="MDO6407020.1"/>
    </source>
</evidence>
<feature type="domain" description="HAMP" evidence="7">
    <location>
        <begin position="213"/>
        <end position="266"/>
    </location>
</feature>
<dbReference type="InterPro" id="IPR003660">
    <property type="entry name" value="HAMP_dom"/>
</dbReference>
<evidence type="ECO:0000313" key="9">
    <source>
        <dbReference type="Proteomes" id="UP001171299"/>
    </source>
</evidence>
<dbReference type="SUPFAM" id="SSF58104">
    <property type="entry name" value="Methyl-accepting chemotaxis protein (MCP) signaling domain"/>
    <property type="match status" value="1"/>
</dbReference>
<dbReference type="Pfam" id="PF12729">
    <property type="entry name" value="4HB_MCP_1"/>
    <property type="match status" value="1"/>
</dbReference>
<dbReference type="SMART" id="SM00304">
    <property type="entry name" value="HAMP"/>
    <property type="match status" value="1"/>
</dbReference>
<dbReference type="Proteomes" id="UP001171299">
    <property type="component" value="Unassembled WGS sequence"/>
</dbReference>
<evidence type="ECO:0000256" key="2">
    <source>
        <dbReference type="ARBA" id="ARBA00029447"/>
    </source>
</evidence>
<dbReference type="PROSITE" id="PS50885">
    <property type="entry name" value="HAMP"/>
    <property type="match status" value="1"/>
</dbReference>
<dbReference type="Pfam" id="PF00672">
    <property type="entry name" value="HAMP"/>
    <property type="match status" value="1"/>
</dbReference>
<dbReference type="InterPro" id="IPR051310">
    <property type="entry name" value="MCP_chemotaxis"/>
</dbReference>
<name>A0ABT8XU97_9GAMM</name>
<keyword evidence="4" id="KW-0175">Coiled coil</keyword>
<protein>
    <submittedName>
        <fullName evidence="8">Methyl-accepting chemotaxis protein</fullName>
    </submittedName>
</protein>
<dbReference type="PANTHER" id="PTHR43531">
    <property type="entry name" value="PROTEIN ICFG"/>
    <property type="match status" value="1"/>
</dbReference>
<sequence length="556" mass="59784">MMNITQRLTLAFVLLSASLVIIGITSLRLLAGFQDRFEYVQVNAIPSIKDLGELIDRSNRLSVALYRHQSQTDNSKMPAVEQEISQRLSGIKTLADYYLKNDTSSDQDRQMAENALTMLKVIESRLPEFLTASRAHQDDVTLNLLNNDNQNGIAGAIYSLKENYRKQLALNISLGNNLRTINHDTYQRTLWGMTLGVAAALIILGTLAAMTILRIRHSLRRIGDIMNHAGENLDLSVTADDSKKDEVGIMARSFNQLLTRVGTALSSVSTASHSVSSASAQIAAGNEDLSSRTEQQAASLEQTAASMAELSETVRQTADNTRQASRLASNATALSDASEASLASMLDTMAEIRSSSKKITEIVTLIEGIAFQTNILALNAAVEAARAGEHGKGFAVVAGEVRSLSQRSTQAAREIKQLIDSSYNLVESGAVQAETVEENMAGLKTAFRQVNDLVSEIAAAAEEQNTGITQVHQAISQMDDVTQQNAALVEEASAASASLQEQAQTLSGLVSQFVLSGAALPIAKLADTVRPQPVLKALAPLPASLNKGNDTNWQSF</sequence>
<dbReference type="PROSITE" id="PS50111">
    <property type="entry name" value="CHEMOTAXIS_TRANSDUC_2"/>
    <property type="match status" value="1"/>
</dbReference>
<evidence type="ECO:0000256" key="3">
    <source>
        <dbReference type="PROSITE-ProRule" id="PRU00284"/>
    </source>
</evidence>
<dbReference type="InterPro" id="IPR024478">
    <property type="entry name" value="HlyB_4HB_MCP"/>
</dbReference>
<dbReference type="SMART" id="SM00283">
    <property type="entry name" value="MA"/>
    <property type="match status" value="1"/>
</dbReference>
<dbReference type="CDD" id="cd06225">
    <property type="entry name" value="HAMP"/>
    <property type="match status" value="1"/>
</dbReference>
<keyword evidence="1" id="KW-0488">Methylation</keyword>
<dbReference type="CDD" id="cd11386">
    <property type="entry name" value="MCP_signal"/>
    <property type="match status" value="1"/>
</dbReference>
<organism evidence="8 9">
    <name type="scientific">Pantoea phytobeneficialis</name>
    <dbReference type="NCBI Taxonomy" id="2052056"/>
    <lineage>
        <taxon>Bacteria</taxon>
        <taxon>Pseudomonadati</taxon>
        <taxon>Pseudomonadota</taxon>
        <taxon>Gammaproteobacteria</taxon>
        <taxon>Enterobacterales</taxon>
        <taxon>Erwiniaceae</taxon>
        <taxon>Pantoea</taxon>
    </lineage>
</organism>
<reference evidence="8" key="1">
    <citation type="submission" date="2023-07" db="EMBL/GenBank/DDBJ databases">
        <title>The extreme plant-growth-promoting properties of Pantoea phytobeneficialis PF55 revealed by functional and genomic analysis.</title>
        <authorList>
            <person name="Nascimento F.X."/>
            <person name="Marcio R.J."/>
        </authorList>
    </citation>
    <scope>NUCLEOTIDE SEQUENCE</scope>
    <source>
        <strain evidence="8">PF55</strain>
    </source>
</reference>
<keyword evidence="9" id="KW-1185">Reference proteome</keyword>
<dbReference type="EMBL" id="JAUOOM010000008">
    <property type="protein sequence ID" value="MDO6407020.1"/>
    <property type="molecule type" value="Genomic_DNA"/>
</dbReference>
<evidence type="ECO:0000256" key="1">
    <source>
        <dbReference type="ARBA" id="ARBA00022481"/>
    </source>
</evidence>
<dbReference type="Gene3D" id="1.10.287.950">
    <property type="entry name" value="Methyl-accepting chemotaxis protein"/>
    <property type="match status" value="1"/>
</dbReference>
<keyword evidence="5" id="KW-0472">Membrane</keyword>
<keyword evidence="5" id="KW-1133">Transmembrane helix</keyword>
<evidence type="ECO:0000256" key="4">
    <source>
        <dbReference type="SAM" id="Coils"/>
    </source>
</evidence>
<keyword evidence="5" id="KW-0812">Transmembrane</keyword>
<proteinExistence type="inferred from homology"/>
<evidence type="ECO:0000259" key="6">
    <source>
        <dbReference type="PROSITE" id="PS50111"/>
    </source>
</evidence>
<evidence type="ECO:0000259" key="7">
    <source>
        <dbReference type="PROSITE" id="PS50885"/>
    </source>
</evidence>
<comment type="caution">
    <text evidence="8">The sequence shown here is derived from an EMBL/GenBank/DDBJ whole genome shotgun (WGS) entry which is preliminary data.</text>
</comment>
<comment type="similarity">
    <text evidence="2">Belongs to the methyl-accepting chemotaxis (MCP) protein family.</text>
</comment>
<evidence type="ECO:0000256" key="5">
    <source>
        <dbReference type="SAM" id="Phobius"/>
    </source>
</evidence>
<dbReference type="InterPro" id="IPR004089">
    <property type="entry name" value="MCPsignal_dom"/>
</dbReference>
<gene>
    <name evidence="8" type="ORF">Q3404_10555</name>
</gene>
<keyword evidence="3" id="KW-0807">Transducer</keyword>
<feature type="transmembrane region" description="Helical" evidence="5">
    <location>
        <begin position="190"/>
        <end position="213"/>
    </location>
</feature>
<feature type="coiled-coil region" evidence="4">
    <location>
        <begin position="443"/>
        <end position="491"/>
    </location>
</feature>
<dbReference type="Pfam" id="PF00015">
    <property type="entry name" value="MCPsignal"/>
    <property type="match status" value="1"/>
</dbReference>
<dbReference type="PANTHER" id="PTHR43531:SF14">
    <property type="entry name" value="METHYL-ACCEPTING CHEMOTAXIS PROTEIN I-RELATED"/>
    <property type="match status" value="1"/>
</dbReference>
<accession>A0ABT8XU97</accession>
<feature type="domain" description="Methyl-accepting transducer" evidence="6">
    <location>
        <begin position="271"/>
        <end position="500"/>
    </location>
</feature>